<sequence>MRVVLLILAMAWPGCVAAAPCVGAALDRPLPGAMDARQVSVDVPTARFPGLWQQGRVDGLTYRIFGDGTAVLSDDPGAPRWQVRIECAAATCRTTATGVPDAGADRIADALGRCLMGQDVTAADLRRAAPAFPTGLSNDVPDRGRSLPPAAALATAAGQAPRRAVAQCMPDPALFGDTPAQTVQRMLLAAGQDPGPDDGVLGARSRAALRAALGPGSDADVPHAILALLAMRCGG</sequence>
<evidence type="ECO:0008006" key="4">
    <source>
        <dbReference type="Google" id="ProtNLM"/>
    </source>
</evidence>
<name>A0A5C4RAH7_9RHOB</name>
<keyword evidence="3" id="KW-1185">Reference proteome</keyword>
<feature type="signal peptide" evidence="1">
    <location>
        <begin position="1"/>
        <end position="18"/>
    </location>
</feature>
<gene>
    <name evidence="2" type="ORF">FHD67_01885</name>
</gene>
<dbReference type="EMBL" id="VDDC01000004">
    <property type="protein sequence ID" value="TNH41003.1"/>
    <property type="molecule type" value="Genomic_DNA"/>
</dbReference>
<evidence type="ECO:0000313" key="3">
    <source>
        <dbReference type="Proteomes" id="UP000304880"/>
    </source>
</evidence>
<proteinExistence type="predicted"/>
<reference evidence="2 3" key="1">
    <citation type="submission" date="2019-06" db="EMBL/GenBank/DDBJ databases">
        <authorList>
            <person name="Li J."/>
        </authorList>
    </citation>
    <scope>NUCLEOTIDE SEQUENCE [LARGE SCALE GENOMIC DNA]</scope>
    <source>
        <strain evidence="2 3">CGMCC 1.8012</strain>
    </source>
</reference>
<accession>A0A5C4RAH7</accession>
<dbReference type="AlphaFoldDB" id="A0A5C4RAH7"/>
<evidence type="ECO:0000313" key="2">
    <source>
        <dbReference type="EMBL" id="TNH41003.1"/>
    </source>
</evidence>
<evidence type="ECO:0000256" key="1">
    <source>
        <dbReference type="SAM" id="SignalP"/>
    </source>
</evidence>
<keyword evidence="1" id="KW-0732">Signal</keyword>
<feature type="chain" id="PRO_5023043737" description="Peptidoglycan-binding protein" evidence="1">
    <location>
        <begin position="19"/>
        <end position="235"/>
    </location>
</feature>
<protein>
    <recommendedName>
        <fullName evidence="4">Peptidoglycan-binding protein</fullName>
    </recommendedName>
</protein>
<comment type="caution">
    <text evidence="2">The sequence shown here is derived from an EMBL/GenBank/DDBJ whole genome shotgun (WGS) entry which is preliminary data.</text>
</comment>
<dbReference type="Proteomes" id="UP000304880">
    <property type="component" value="Unassembled WGS sequence"/>
</dbReference>
<organism evidence="2 3">
    <name type="scientific">Paracoccus haeundaensis</name>
    <dbReference type="NCBI Taxonomy" id="225362"/>
    <lineage>
        <taxon>Bacteria</taxon>
        <taxon>Pseudomonadati</taxon>
        <taxon>Pseudomonadota</taxon>
        <taxon>Alphaproteobacteria</taxon>
        <taxon>Rhodobacterales</taxon>
        <taxon>Paracoccaceae</taxon>
        <taxon>Paracoccus</taxon>
    </lineage>
</organism>
<dbReference type="RefSeq" id="WP_139597654.1">
    <property type="nucleotide sequence ID" value="NZ_VDDC01000004.1"/>
</dbReference>